<dbReference type="PANTHER" id="PTHR42852:SF13">
    <property type="entry name" value="PROTEIN DIPZ"/>
    <property type="match status" value="1"/>
</dbReference>
<name>A0A3E2NUZ4_9SPHI</name>
<dbReference type="Pfam" id="PF00578">
    <property type="entry name" value="AhpC-TSA"/>
    <property type="match status" value="1"/>
</dbReference>
<dbReference type="EMBL" id="QWDE01000001">
    <property type="protein sequence ID" value="RFZ84822.1"/>
    <property type="molecule type" value="Genomic_DNA"/>
</dbReference>
<dbReference type="GO" id="GO:0016491">
    <property type="term" value="F:oxidoreductase activity"/>
    <property type="evidence" value="ECO:0007669"/>
    <property type="project" value="InterPro"/>
</dbReference>
<evidence type="ECO:0000313" key="4">
    <source>
        <dbReference type="EMBL" id="RFZ84822.1"/>
    </source>
</evidence>
<sequence length="499" mass="56946">MKGLLKNISNTALIIMCSMQVLAQMPVRKGPAPAAEIKAAKAVAEAYPDSIKAQKKFIYAMGLENPELIPQYKIWMKNHPNNVNIPLAIGTVFNNAEMAQAREFLLKAAELDPKNANVWYMLSADAERWGQSALAKNYIEKATIADPADVTYAYVNLMYLKDSNPDVYKQKVYDFTKQFPENERGAQALYWLAVDATNMDIKRKYLEDLRTLYPPQKFNWSYEGMTSLADIYLQTDPEKALSLASEMREEEDWKIRKQVALSLIQINKLEQEQNYKEALNQLKLLTLPRWNYIRNFIELKKSSLLAKSGDVKDAYDNLVLKFAKLPNDELYSAIKIYAHQMGKDELQIDKDVKVIREASAVQAFPFELGLYTVKNKLKLNDLKGKVVLLTFWFPGCGPCRAEFPHFQAVVNKFKNKNLVYLGINVTPEQDSYVLPFMKNSGFSFIPLRGNPEFAAKSYGVRGEPENFLIDKDGKIIFKNFSIDGSNQRTLELMISSLLQ</sequence>
<reference evidence="4 5" key="1">
    <citation type="submission" date="2018-08" db="EMBL/GenBank/DDBJ databases">
        <title>Mucilaginibacter terrae sp. nov., isolated from manganese diggings.</title>
        <authorList>
            <person name="Huang Y."/>
            <person name="Zhou Z."/>
        </authorList>
    </citation>
    <scope>NUCLEOTIDE SEQUENCE [LARGE SCALE GENOMIC DNA]</scope>
    <source>
        <strain evidence="4 5">ZH6</strain>
    </source>
</reference>
<dbReference type="GO" id="GO:0006950">
    <property type="term" value="P:response to stress"/>
    <property type="evidence" value="ECO:0007669"/>
    <property type="project" value="UniProtKB-ARBA"/>
</dbReference>
<feature type="domain" description="Thioredoxin" evidence="3">
    <location>
        <begin position="357"/>
        <end position="499"/>
    </location>
</feature>
<proteinExistence type="predicted"/>
<dbReference type="InterPro" id="IPR050553">
    <property type="entry name" value="Thioredoxin_ResA/DsbE_sf"/>
</dbReference>
<organism evidence="4 5">
    <name type="scientific">Mucilaginibacter terrenus</name>
    <dbReference type="NCBI Taxonomy" id="2482727"/>
    <lineage>
        <taxon>Bacteria</taxon>
        <taxon>Pseudomonadati</taxon>
        <taxon>Bacteroidota</taxon>
        <taxon>Sphingobacteriia</taxon>
        <taxon>Sphingobacteriales</taxon>
        <taxon>Sphingobacteriaceae</taxon>
        <taxon>Mucilaginibacter</taxon>
    </lineage>
</organism>
<dbReference type="OrthoDB" id="730498at2"/>
<dbReference type="PROSITE" id="PS00194">
    <property type="entry name" value="THIOREDOXIN_1"/>
    <property type="match status" value="1"/>
</dbReference>
<evidence type="ECO:0000256" key="2">
    <source>
        <dbReference type="SAM" id="SignalP"/>
    </source>
</evidence>
<dbReference type="Gene3D" id="3.40.30.10">
    <property type="entry name" value="Glutaredoxin"/>
    <property type="match status" value="1"/>
</dbReference>
<keyword evidence="5" id="KW-1185">Reference proteome</keyword>
<keyword evidence="2" id="KW-0732">Signal</keyword>
<feature type="signal peptide" evidence="2">
    <location>
        <begin position="1"/>
        <end position="23"/>
    </location>
</feature>
<dbReference type="PANTHER" id="PTHR42852">
    <property type="entry name" value="THIOL:DISULFIDE INTERCHANGE PROTEIN DSBE"/>
    <property type="match status" value="1"/>
</dbReference>
<feature type="chain" id="PRO_5017779917" description="Thioredoxin domain-containing protein" evidence="2">
    <location>
        <begin position="24"/>
        <end position="499"/>
    </location>
</feature>
<dbReference type="CDD" id="cd02966">
    <property type="entry name" value="TlpA_like_family"/>
    <property type="match status" value="1"/>
</dbReference>
<dbReference type="GO" id="GO:0016209">
    <property type="term" value="F:antioxidant activity"/>
    <property type="evidence" value="ECO:0007669"/>
    <property type="project" value="InterPro"/>
</dbReference>
<comment type="caution">
    <text evidence="4">The sequence shown here is derived from an EMBL/GenBank/DDBJ whole genome shotgun (WGS) entry which is preliminary data.</text>
</comment>
<dbReference type="InterPro" id="IPR017937">
    <property type="entry name" value="Thioredoxin_CS"/>
</dbReference>
<gene>
    <name evidence="4" type="ORF">DYU05_04225</name>
</gene>
<evidence type="ECO:0000313" key="5">
    <source>
        <dbReference type="Proteomes" id="UP000260823"/>
    </source>
</evidence>
<evidence type="ECO:0000256" key="1">
    <source>
        <dbReference type="ARBA" id="ARBA00023284"/>
    </source>
</evidence>
<dbReference type="Gene3D" id="1.25.40.10">
    <property type="entry name" value="Tetratricopeptide repeat domain"/>
    <property type="match status" value="1"/>
</dbReference>
<dbReference type="AlphaFoldDB" id="A0A3E2NUZ4"/>
<dbReference type="InterPro" id="IPR000866">
    <property type="entry name" value="AhpC/TSA"/>
</dbReference>
<accession>A0A3E2NUZ4</accession>
<dbReference type="Proteomes" id="UP000260823">
    <property type="component" value="Unassembled WGS sequence"/>
</dbReference>
<dbReference type="InterPro" id="IPR036249">
    <property type="entry name" value="Thioredoxin-like_sf"/>
</dbReference>
<dbReference type="InterPro" id="IPR013766">
    <property type="entry name" value="Thioredoxin_domain"/>
</dbReference>
<dbReference type="PROSITE" id="PS51352">
    <property type="entry name" value="THIOREDOXIN_2"/>
    <property type="match status" value="1"/>
</dbReference>
<keyword evidence="1" id="KW-0676">Redox-active center</keyword>
<dbReference type="SUPFAM" id="SSF52833">
    <property type="entry name" value="Thioredoxin-like"/>
    <property type="match status" value="1"/>
</dbReference>
<dbReference type="SUPFAM" id="SSF48452">
    <property type="entry name" value="TPR-like"/>
    <property type="match status" value="1"/>
</dbReference>
<evidence type="ECO:0000259" key="3">
    <source>
        <dbReference type="PROSITE" id="PS51352"/>
    </source>
</evidence>
<dbReference type="InterPro" id="IPR011990">
    <property type="entry name" value="TPR-like_helical_dom_sf"/>
</dbReference>
<protein>
    <recommendedName>
        <fullName evidence="3">Thioredoxin domain-containing protein</fullName>
    </recommendedName>
</protein>